<keyword evidence="1" id="KW-0175">Coiled coil</keyword>
<dbReference type="InterPro" id="IPR038734">
    <property type="entry name" value="YhaN_AAA"/>
</dbReference>
<feature type="coiled-coil region" evidence="1">
    <location>
        <begin position="395"/>
        <end position="429"/>
    </location>
</feature>
<dbReference type="CDD" id="cd00267">
    <property type="entry name" value="ABC_ATPase"/>
    <property type="match status" value="1"/>
</dbReference>
<keyword evidence="2" id="KW-0472">Membrane</keyword>
<evidence type="ECO:0000313" key="4">
    <source>
        <dbReference type="EMBL" id="PNL91082.1"/>
    </source>
</evidence>
<dbReference type="SUPFAM" id="SSF52540">
    <property type="entry name" value="P-loop containing nucleoside triphosphate hydrolases"/>
    <property type="match status" value="1"/>
</dbReference>
<feature type="coiled-coil region" evidence="1">
    <location>
        <begin position="482"/>
        <end position="523"/>
    </location>
</feature>
<accession>A0A2J9PL70</accession>
<protein>
    <recommendedName>
        <fullName evidence="3">YhaN AAA domain-containing protein</fullName>
    </recommendedName>
</protein>
<feature type="transmembrane region" description="Helical" evidence="2">
    <location>
        <begin position="462"/>
        <end position="484"/>
    </location>
</feature>
<dbReference type="InterPro" id="IPR027417">
    <property type="entry name" value="P-loop_NTPase"/>
</dbReference>
<dbReference type="PANTHER" id="PTHR41259:SF1">
    <property type="entry name" value="DOUBLE-STRAND BREAK REPAIR RAD50 ATPASE, PUTATIVE-RELATED"/>
    <property type="match status" value="1"/>
</dbReference>
<evidence type="ECO:0000313" key="5">
    <source>
        <dbReference type="Proteomes" id="UP000192813"/>
    </source>
</evidence>
<evidence type="ECO:0000259" key="3">
    <source>
        <dbReference type="Pfam" id="PF13514"/>
    </source>
</evidence>
<comment type="caution">
    <text evidence="4">The sequence shown here is derived from an EMBL/GenBank/DDBJ whole genome shotgun (WGS) entry which is preliminary data.</text>
</comment>
<gene>
    <name evidence="4" type="ORF">A6J77_001970</name>
</gene>
<organism evidence="4 5">
    <name type="scientific">Aerococcus viridans</name>
    <dbReference type="NCBI Taxonomy" id="1377"/>
    <lineage>
        <taxon>Bacteria</taxon>
        <taxon>Bacillati</taxon>
        <taxon>Bacillota</taxon>
        <taxon>Bacilli</taxon>
        <taxon>Lactobacillales</taxon>
        <taxon>Aerococcaceae</taxon>
        <taxon>Aerococcus</taxon>
    </lineage>
</organism>
<dbReference type="Proteomes" id="UP000192813">
    <property type="component" value="Unassembled WGS sequence"/>
</dbReference>
<dbReference type="AlphaFoldDB" id="A0A2J9PL70"/>
<dbReference type="RefSeq" id="WP_083067854.1">
    <property type="nucleotide sequence ID" value="NZ_NBTM02000001.1"/>
</dbReference>
<sequence>MHIQRFEIFGYGKWVDQSFQLTPNLNIFSGLNGSGKTTLMSFLLSVMFGFPNTRRKNARNYDTNDNIKYGGRLYLTNTKYGDVMIERTKTNGKQQLTYTINKGEKQVTNDVSFLWNDLSKTDYLAYFGFSEDDLMDFVWDDEEDFAKSLMSIGMSGRQVLTDITPHMAKQAEEIYKPNGKNPVLNQKIQEIETAEGRLTKAQDKEAAYFDLRQSYEQESSRLSRLQTSLKDATSGEIQLELANQQSTSMNEYLQLHDELESFEFVDFEPELANKWLQHENQSQHITQQLAELTDENDGLAADDQTAAGNSSGMDWILNHPNVSEQMVVEARAFRDRMRQNEEFSQELIERRYEKQRLMSLLGAEEMAELPDELSADERSYWQQRYKELENKRIFYNHSQSDMTNLSEKASSLENEYTQLSYERDELEANGRQDDRWIRLFGSVLAGMGIVLLVAYFVTSMTFLFGAGVTATIAGIIILIIGMMVQNAKLKQYEDKLEAYDLDLEDIQSELNEVHRNKEIQEEQLAHLSYESTDIVTELDKLLAEKGGSSNISSQVWLEDTYVDEIFNLDHKIQQLEMTLGVSNFGKAHEQQWAEYANSLEVGEISEDAYFQQFEDDYLALRRQQADQDYASYEEQSRANRRQQLQAELSAIKADQERILDQYNYRSGDELLAAIDQQKQMKQKQNRHDILANHLDLNLAIYLQQDRPVDQQLTDLRQKIADMETEIADLTRSTADKRSQIQEIASEGMAPDLLQAYQAQVDEAYQLSVEWAANKLAIATFEKATVGESSDVKERVLTNASRFLVDLSDSRFTNLAFSEEGMTVRLADDSEVSVNQLSRGEKALLFVAMRFAFMDAQLGNIELPIIIDEAFSHLDRKYRSNIYRFLQKFAASHQIIFFTVDDTLLDLVEAPAQHVL</sequence>
<dbReference type="PANTHER" id="PTHR41259">
    <property type="entry name" value="DOUBLE-STRAND BREAK REPAIR RAD50 ATPASE, PUTATIVE-RELATED"/>
    <property type="match status" value="1"/>
</dbReference>
<dbReference type="EMBL" id="NBTM02000001">
    <property type="protein sequence ID" value="PNL91082.1"/>
    <property type="molecule type" value="Genomic_DNA"/>
</dbReference>
<keyword evidence="2" id="KW-0812">Transmembrane</keyword>
<proteinExistence type="predicted"/>
<name>A0A2J9PL70_9LACT</name>
<evidence type="ECO:0000256" key="2">
    <source>
        <dbReference type="SAM" id="Phobius"/>
    </source>
</evidence>
<feature type="domain" description="YhaN AAA" evidence="3">
    <location>
        <begin position="1"/>
        <end position="204"/>
    </location>
</feature>
<reference evidence="5" key="1">
    <citation type="submission" date="2017-12" db="EMBL/GenBank/DDBJ databases">
        <title>FDA dAtabase for Regulatory Grade micrObial Sequences (FDA-ARGOS): Supporting development and validation of Infectious Disease Dx tests.</title>
        <authorList>
            <person name="Hoffmann M."/>
            <person name="Allard M."/>
            <person name="Evans P."/>
            <person name="Brown E."/>
            <person name="Tallon L."/>
            <person name="Sadzewicz L."/>
            <person name="Sengamalay N."/>
            <person name="Ott S."/>
            <person name="Godinez A."/>
            <person name="Nagaraj S."/>
            <person name="Vavikolanu K."/>
            <person name="Aluvathingal J."/>
            <person name="Nadendla S."/>
            <person name="Sichtig H."/>
        </authorList>
    </citation>
    <scope>NUCLEOTIDE SEQUENCE [LARGE SCALE GENOMIC DNA]</scope>
    <source>
        <strain evidence="5">FDAARGOS_249</strain>
    </source>
</reference>
<evidence type="ECO:0000256" key="1">
    <source>
        <dbReference type="SAM" id="Coils"/>
    </source>
</evidence>
<dbReference type="Gene3D" id="3.40.50.300">
    <property type="entry name" value="P-loop containing nucleotide triphosphate hydrolases"/>
    <property type="match status" value="2"/>
</dbReference>
<keyword evidence="2" id="KW-1133">Transmembrane helix</keyword>
<feature type="transmembrane region" description="Helical" evidence="2">
    <location>
        <begin position="436"/>
        <end position="456"/>
    </location>
</feature>
<dbReference type="Pfam" id="PF13514">
    <property type="entry name" value="AAA_27"/>
    <property type="match status" value="1"/>
</dbReference>